<keyword evidence="14" id="KW-1185">Reference proteome</keyword>
<evidence type="ECO:0000313" key="13">
    <source>
        <dbReference type="EMBL" id="SFE78410.1"/>
    </source>
</evidence>
<dbReference type="Gene3D" id="1.20.1560.10">
    <property type="entry name" value="ABC transporter type 1, transmembrane domain"/>
    <property type="match status" value="1"/>
</dbReference>
<dbReference type="GO" id="GO:0140359">
    <property type="term" value="F:ABC-type transporter activity"/>
    <property type="evidence" value="ECO:0007669"/>
    <property type="project" value="InterPro"/>
</dbReference>
<evidence type="ECO:0000256" key="2">
    <source>
        <dbReference type="ARBA" id="ARBA00022448"/>
    </source>
</evidence>
<evidence type="ECO:0000256" key="4">
    <source>
        <dbReference type="ARBA" id="ARBA00022692"/>
    </source>
</evidence>
<dbReference type="OrthoDB" id="9806127at2"/>
<evidence type="ECO:0000256" key="1">
    <source>
        <dbReference type="ARBA" id="ARBA00004651"/>
    </source>
</evidence>
<feature type="transmembrane region" description="Helical" evidence="10">
    <location>
        <begin position="22"/>
        <end position="43"/>
    </location>
</feature>
<protein>
    <submittedName>
        <fullName evidence="13">ABC-type transport system involved in cytochrome bd biosynthesis, ATPase and permease components</fullName>
    </submittedName>
</protein>
<gene>
    <name evidence="13" type="ORF">SAMN04488035_0507</name>
</gene>
<dbReference type="GO" id="GO:0005886">
    <property type="term" value="C:plasma membrane"/>
    <property type="evidence" value="ECO:0007669"/>
    <property type="project" value="UniProtKB-SubCell"/>
</dbReference>
<dbReference type="AlphaFoldDB" id="A0A1I2DEN2"/>
<evidence type="ECO:0000259" key="12">
    <source>
        <dbReference type="PROSITE" id="PS50929"/>
    </source>
</evidence>
<dbReference type="InterPro" id="IPR027417">
    <property type="entry name" value="P-loop_NTPase"/>
</dbReference>
<feature type="transmembrane region" description="Helical" evidence="10">
    <location>
        <begin position="244"/>
        <end position="265"/>
    </location>
</feature>
<feature type="transmembrane region" description="Helical" evidence="10">
    <location>
        <begin position="135"/>
        <end position="157"/>
    </location>
</feature>
<organism evidence="13 14">
    <name type="scientific">Flavimobilis marinus</name>
    <dbReference type="NCBI Taxonomy" id="285351"/>
    <lineage>
        <taxon>Bacteria</taxon>
        <taxon>Bacillati</taxon>
        <taxon>Actinomycetota</taxon>
        <taxon>Actinomycetes</taxon>
        <taxon>Micrococcales</taxon>
        <taxon>Jonesiaceae</taxon>
        <taxon>Flavimobilis</taxon>
    </lineage>
</organism>
<name>A0A1I2DEN2_9MICO</name>
<dbReference type="Pfam" id="PF00664">
    <property type="entry name" value="ABC_membrane"/>
    <property type="match status" value="1"/>
</dbReference>
<dbReference type="PROSITE" id="PS50893">
    <property type="entry name" value="ABC_TRANSPORTER_2"/>
    <property type="match status" value="1"/>
</dbReference>
<keyword evidence="3" id="KW-1003">Cell membrane</keyword>
<evidence type="ECO:0000256" key="9">
    <source>
        <dbReference type="ARBA" id="ARBA00061644"/>
    </source>
</evidence>
<keyword evidence="5" id="KW-0547">Nucleotide-binding</keyword>
<comment type="similarity">
    <text evidence="9">Belongs to the ABC transporter superfamily. Lipid exporter (TC 3.A.1.106) family.</text>
</comment>
<dbReference type="RefSeq" id="WP_093374751.1">
    <property type="nucleotide sequence ID" value="NZ_BNAN01000001.1"/>
</dbReference>
<dbReference type="STRING" id="285351.SAMN04488035_0507"/>
<evidence type="ECO:0000256" key="10">
    <source>
        <dbReference type="SAM" id="Phobius"/>
    </source>
</evidence>
<dbReference type="SMART" id="SM00382">
    <property type="entry name" value="AAA"/>
    <property type="match status" value="1"/>
</dbReference>
<dbReference type="InterPro" id="IPR039421">
    <property type="entry name" value="Type_1_exporter"/>
</dbReference>
<feature type="domain" description="ABC transmembrane type-1" evidence="12">
    <location>
        <begin position="26"/>
        <end position="300"/>
    </location>
</feature>
<comment type="subcellular location">
    <subcellularLocation>
        <location evidence="1">Cell membrane</location>
        <topology evidence="1">Multi-pass membrane protein</topology>
    </subcellularLocation>
</comment>
<dbReference type="InterPro" id="IPR017871">
    <property type="entry name" value="ABC_transporter-like_CS"/>
</dbReference>
<feature type="transmembrane region" description="Helical" evidence="10">
    <location>
        <begin position="163"/>
        <end position="183"/>
    </location>
</feature>
<dbReference type="PROSITE" id="PS00211">
    <property type="entry name" value="ABC_TRANSPORTER_1"/>
    <property type="match status" value="1"/>
</dbReference>
<dbReference type="InterPro" id="IPR003593">
    <property type="entry name" value="AAA+_ATPase"/>
</dbReference>
<evidence type="ECO:0000256" key="6">
    <source>
        <dbReference type="ARBA" id="ARBA00022840"/>
    </source>
</evidence>
<dbReference type="GO" id="GO:0016887">
    <property type="term" value="F:ATP hydrolysis activity"/>
    <property type="evidence" value="ECO:0007669"/>
    <property type="project" value="InterPro"/>
</dbReference>
<dbReference type="SUPFAM" id="SSF90123">
    <property type="entry name" value="ABC transporter transmembrane region"/>
    <property type="match status" value="1"/>
</dbReference>
<dbReference type="Proteomes" id="UP000198520">
    <property type="component" value="Unassembled WGS sequence"/>
</dbReference>
<dbReference type="InterPro" id="IPR036640">
    <property type="entry name" value="ABC1_TM_sf"/>
</dbReference>
<evidence type="ECO:0000313" key="14">
    <source>
        <dbReference type="Proteomes" id="UP000198520"/>
    </source>
</evidence>
<keyword evidence="8 10" id="KW-0472">Membrane</keyword>
<feature type="domain" description="ABC transporter" evidence="11">
    <location>
        <begin position="342"/>
        <end position="567"/>
    </location>
</feature>
<evidence type="ECO:0000256" key="8">
    <source>
        <dbReference type="ARBA" id="ARBA00023136"/>
    </source>
</evidence>
<dbReference type="Pfam" id="PF00005">
    <property type="entry name" value="ABC_tran"/>
    <property type="match status" value="1"/>
</dbReference>
<dbReference type="PANTHER" id="PTHR24221:SF590">
    <property type="entry name" value="COMPONENT LINKED WITH THE ASSEMBLY OF CYTOCHROME' TRANSPORT TRANSMEMBRANE ATP-BINDING PROTEIN ABC TRANSPORTER CYDD-RELATED"/>
    <property type="match status" value="1"/>
</dbReference>
<dbReference type="EMBL" id="FONZ01000001">
    <property type="protein sequence ID" value="SFE78410.1"/>
    <property type="molecule type" value="Genomic_DNA"/>
</dbReference>
<keyword evidence="2" id="KW-0813">Transport</keyword>
<dbReference type="GO" id="GO:0005524">
    <property type="term" value="F:ATP binding"/>
    <property type="evidence" value="ECO:0007669"/>
    <property type="project" value="UniProtKB-KW"/>
</dbReference>
<keyword evidence="6" id="KW-0067">ATP-binding</keyword>
<proteinExistence type="inferred from homology"/>
<dbReference type="InterPro" id="IPR011527">
    <property type="entry name" value="ABC1_TM_dom"/>
</dbReference>
<evidence type="ECO:0000256" key="7">
    <source>
        <dbReference type="ARBA" id="ARBA00022989"/>
    </source>
</evidence>
<dbReference type="SUPFAM" id="SSF52540">
    <property type="entry name" value="P-loop containing nucleoside triphosphate hydrolases"/>
    <property type="match status" value="1"/>
</dbReference>
<dbReference type="InterPro" id="IPR003439">
    <property type="entry name" value="ABC_transporter-like_ATP-bd"/>
</dbReference>
<evidence type="ECO:0000256" key="3">
    <source>
        <dbReference type="ARBA" id="ARBA00022475"/>
    </source>
</evidence>
<evidence type="ECO:0000259" key="11">
    <source>
        <dbReference type="PROSITE" id="PS50893"/>
    </source>
</evidence>
<dbReference type="PROSITE" id="PS50929">
    <property type="entry name" value="ABC_TM1F"/>
    <property type="match status" value="1"/>
</dbReference>
<keyword evidence="4 10" id="KW-0812">Transmembrane</keyword>
<reference evidence="14" key="1">
    <citation type="submission" date="2016-10" db="EMBL/GenBank/DDBJ databases">
        <authorList>
            <person name="Varghese N."/>
            <person name="Submissions S."/>
        </authorList>
    </citation>
    <scope>NUCLEOTIDE SEQUENCE [LARGE SCALE GENOMIC DNA]</scope>
    <source>
        <strain evidence="14">DSM 19083</strain>
    </source>
</reference>
<evidence type="ECO:0000256" key="5">
    <source>
        <dbReference type="ARBA" id="ARBA00022741"/>
    </source>
</evidence>
<accession>A0A1I2DEN2</accession>
<sequence length="567" mass="58899">MPSHPGSAPAGGPQLPVLTRDLWPPVLVTWLATIALAVVYLVLGRALDAIRAGRDLAAGEMVLAVAAALVAGVATAWVARAAAGRQAQVEQTLRHRVMRAFLAAGPPDVTRVATGRLVSTATDATERVGAYRGAFLGPAVASVTVPVVVLVVVGVAIDPLTALVLAVVVPVAPAIIIGFQRLFRASSAAYRVSSRRLAGAFLDAIQGLTTLRLLGAGEQRARELAAASEEVRQAVMRLLRGNQVVILVADAAFWLGFVALTGWLAMTRVEAGAITPGEGVALVLLATLLLEPLDRVGQFFYLGLAGRASEREAEKLAAQRPIVAEPAPSRTAPERTAAGIAVDLDAVCFAYPDGTAVVTDLDLHLAPGERVALVGRSGAGKSTLADLLQAVWLPQTGTVRLGGVATSAMSFAQARAQVAVVAQRTYLFTGTIAENLRLAAPDASDEELWEALDVAALADDVRALDAGLATAVGERGLSLSGGQAQRLAIARAVLRDAPLLILDEPTAQVDLGSERVIVDALERASRGRTVLTITHRASAAAGADRVLELRDGRLLDVARPTTAGDDR</sequence>
<dbReference type="FunFam" id="3.40.50.300:FF:000299">
    <property type="entry name" value="ABC transporter ATP-binding protein/permease"/>
    <property type="match status" value="1"/>
</dbReference>
<dbReference type="Gene3D" id="3.40.50.300">
    <property type="entry name" value="P-loop containing nucleotide triphosphate hydrolases"/>
    <property type="match status" value="1"/>
</dbReference>
<dbReference type="PANTHER" id="PTHR24221">
    <property type="entry name" value="ATP-BINDING CASSETTE SUB-FAMILY B"/>
    <property type="match status" value="1"/>
</dbReference>
<keyword evidence="7 10" id="KW-1133">Transmembrane helix</keyword>